<gene>
    <name evidence="10" type="primary">rsxC</name>
    <name evidence="8" type="synonym">rnfC</name>
    <name evidence="10" type="ORF">HER15_14610</name>
</gene>
<dbReference type="AlphaFoldDB" id="A0AAE9MQW0"/>
<dbReference type="NCBIfam" id="TIGR01945">
    <property type="entry name" value="rnfC"/>
    <property type="match status" value="1"/>
</dbReference>
<feature type="binding site" evidence="8">
    <location>
        <position position="398"/>
    </location>
    <ligand>
        <name>[4Fe-4S] cluster</name>
        <dbReference type="ChEBI" id="CHEBI:49883"/>
        <label>1</label>
    </ligand>
</feature>
<sequence>MMHIPSLKSKTKSKTIKTLAASKYLYMPLQAYRGNLKPLVGIGDNILKHQKIASSEGIFASSIHAPVSGTVIDIISNGGSSYIKIENNFREEEVSKKPINIEALTKEQILTFIKEYGIEGSGGARFPSATKYQTNTQSISYFLINGAECEPYLSADYAVMQQDAEALIKAIKVVQKVIKAKHIIFGIEKQHKELKSHLQNVASRLGITIQVKLLPNTYPQGGELQLIKSLTKKEIPKGSIPANHGIMVNNVGTLWALYQAFYKQQPYTERIVTISGEKAVNHGNYRVAIGTPLNHILETLGQPWDNDMQTVILGGPMMGKAVHHPETPINKGSGGLLTMTNPKNKRYNCIQCGYCTDVCPQRLMPMEFARHAANKDTQKLNDFNLMDCIECGACAYICPSDVPLMQSIFSGKTLIQQA</sequence>
<keyword evidence="8" id="KW-1278">Translocase</keyword>
<feature type="binding site" evidence="8">
    <location>
        <position position="359"/>
    </location>
    <ligand>
        <name>[4Fe-4S] cluster</name>
        <dbReference type="ChEBI" id="CHEBI:49883"/>
        <label>2</label>
    </ligand>
</feature>
<keyword evidence="4 8" id="KW-0677">Repeat</keyword>
<dbReference type="PANTHER" id="PTHR43034">
    <property type="entry name" value="ION-TRANSLOCATING OXIDOREDUCTASE COMPLEX SUBUNIT C"/>
    <property type="match status" value="1"/>
</dbReference>
<dbReference type="PANTHER" id="PTHR43034:SF2">
    <property type="entry name" value="ION-TRANSLOCATING OXIDOREDUCTASE COMPLEX SUBUNIT C"/>
    <property type="match status" value="1"/>
</dbReference>
<dbReference type="HAMAP" id="MF_00461">
    <property type="entry name" value="RsxC_RnfC"/>
    <property type="match status" value="1"/>
</dbReference>
<feature type="binding site" evidence="8">
    <location>
        <position position="349"/>
    </location>
    <ligand>
        <name>[4Fe-4S] cluster</name>
        <dbReference type="ChEBI" id="CHEBI:49883"/>
        <label>1</label>
    </ligand>
</feature>
<dbReference type="GO" id="GO:0046872">
    <property type="term" value="F:metal ion binding"/>
    <property type="evidence" value="ECO:0007669"/>
    <property type="project" value="UniProtKB-KW"/>
</dbReference>
<dbReference type="NCBIfam" id="NF003454">
    <property type="entry name" value="PRK05035.1"/>
    <property type="match status" value="1"/>
</dbReference>
<organism evidence="10 11">
    <name type="scientific">Tenacibaculum mesophilum</name>
    <dbReference type="NCBI Taxonomy" id="104268"/>
    <lineage>
        <taxon>Bacteria</taxon>
        <taxon>Pseudomonadati</taxon>
        <taxon>Bacteroidota</taxon>
        <taxon>Flavobacteriia</taxon>
        <taxon>Flavobacteriales</taxon>
        <taxon>Flavobacteriaceae</taxon>
        <taxon>Tenacibaculum</taxon>
    </lineage>
</organism>
<dbReference type="InterPro" id="IPR017896">
    <property type="entry name" value="4Fe4S_Fe-S-bd"/>
</dbReference>
<name>A0AAE9MQW0_9FLAO</name>
<evidence type="ECO:0000313" key="11">
    <source>
        <dbReference type="Proteomes" id="UP001056837"/>
    </source>
</evidence>
<dbReference type="InterPro" id="IPR017900">
    <property type="entry name" value="4Fe4S_Fe_S_CS"/>
</dbReference>
<dbReference type="Pfam" id="PF01512">
    <property type="entry name" value="Complex1_51K"/>
    <property type="match status" value="1"/>
</dbReference>
<accession>A0AAE9MQW0</accession>
<feature type="domain" description="4Fe-4S ferredoxin-type" evidence="9">
    <location>
        <begin position="379"/>
        <end position="408"/>
    </location>
</feature>
<dbReference type="EMBL" id="CP050861">
    <property type="protein sequence ID" value="UTD16639.1"/>
    <property type="molecule type" value="Genomic_DNA"/>
</dbReference>
<evidence type="ECO:0000313" key="10">
    <source>
        <dbReference type="EMBL" id="UTD16639.1"/>
    </source>
</evidence>
<dbReference type="InterPro" id="IPR037225">
    <property type="entry name" value="Nuo51_FMN-bd_sf"/>
</dbReference>
<keyword evidence="5 8" id="KW-0249">Electron transport</keyword>
<dbReference type="RefSeq" id="WP_253679863.1">
    <property type="nucleotide sequence ID" value="NZ_CP050861.1"/>
</dbReference>
<dbReference type="InterPro" id="IPR011538">
    <property type="entry name" value="Nuo51_FMN-bd"/>
</dbReference>
<dbReference type="SUPFAM" id="SSF46548">
    <property type="entry name" value="alpha-helical ferredoxin"/>
    <property type="match status" value="1"/>
</dbReference>
<dbReference type="GO" id="GO:0009055">
    <property type="term" value="F:electron transfer activity"/>
    <property type="evidence" value="ECO:0007669"/>
    <property type="project" value="InterPro"/>
</dbReference>
<comment type="cofactor">
    <cofactor evidence="8">
        <name>[4Fe-4S] cluster</name>
        <dbReference type="ChEBI" id="CHEBI:49883"/>
    </cofactor>
    <text evidence="8">Binds 2 [4Fe-4S] clusters per subunit.</text>
</comment>
<feature type="binding site" evidence="8">
    <location>
        <position position="394"/>
    </location>
    <ligand>
        <name>[4Fe-4S] cluster</name>
        <dbReference type="ChEBI" id="CHEBI:49883"/>
        <label>2</label>
    </ligand>
</feature>
<dbReference type="Gene3D" id="3.40.50.11540">
    <property type="entry name" value="NADH-ubiquinone oxidoreductase 51kDa subunit"/>
    <property type="match status" value="1"/>
</dbReference>
<proteinExistence type="inferred from homology"/>
<dbReference type="Gene3D" id="3.30.70.3270">
    <property type="match status" value="1"/>
</dbReference>
<evidence type="ECO:0000256" key="2">
    <source>
        <dbReference type="ARBA" id="ARBA00022485"/>
    </source>
</evidence>
<keyword evidence="2 8" id="KW-0004">4Fe-4S</keyword>
<dbReference type="Pfam" id="PF13375">
    <property type="entry name" value="RnfC_N"/>
    <property type="match status" value="1"/>
</dbReference>
<evidence type="ECO:0000256" key="1">
    <source>
        <dbReference type="ARBA" id="ARBA00022448"/>
    </source>
</evidence>
<evidence type="ECO:0000256" key="6">
    <source>
        <dbReference type="ARBA" id="ARBA00023004"/>
    </source>
</evidence>
<dbReference type="Pfam" id="PF12838">
    <property type="entry name" value="Fer4_7"/>
    <property type="match status" value="1"/>
</dbReference>
<reference evidence="10" key="1">
    <citation type="submission" date="2020-04" db="EMBL/GenBank/DDBJ databases">
        <title>Tenacibaculum mesophilum bac2.</title>
        <authorList>
            <person name="Li M."/>
        </authorList>
    </citation>
    <scope>NUCLEOTIDE SEQUENCE</scope>
    <source>
        <strain evidence="10">Bac2</strain>
    </source>
</reference>
<evidence type="ECO:0000259" key="9">
    <source>
        <dbReference type="PROSITE" id="PS51379"/>
    </source>
</evidence>
<dbReference type="PROSITE" id="PS51379">
    <property type="entry name" value="4FE4S_FER_2"/>
    <property type="match status" value="2"/>
</dbReference>
<keyword evidence="8" id="KW-1003">Cell membrane</keyword>
<keyword evidence="7 8" id="KW-0411">Iron-sulfur</keyword>
<evidence type="ECO:0000256" key="8">
    <source>
        <dbReference type="HAMAP-Rule" id="MF_00461"/>
    </source>
</evidence>
<evidence type="ECO:0000256" key="7">
    <source>
        <dbReference type="ARBA" id="ARBA00023014"/>
    </source>
</evidence>
<comment type="similarity">
    <text evidence="8">Belongs to the 4Fe4S bacterial-type ferredoxin family. RnfC subfamily.</text>
</comment>
<dbReference type="Proteomes" id="UP001056837">
    <property type="component" value="Chromosome"/>
</dbReference>
<keyword evidence="1 8" id="KW-0813">Transport</keyword>
<comment type="subcellular location">
    <subcellularLocation>
        <location evidence="8">Cell membrane</location>
        <topology evidence="8">Peripheral membrane protein</topology>
    </subcellularLocation>
</comment>
<feature type="binding site" evidence="8">
    <location>
        <position position="391"/>
    </location>
    <ligand>
        <name>[4Fe-4S] cluster</name>
        <dbReference type="ChEBI" id="CHEBI:49883"/>
        <label>2</label>
    </ligand>
</feature>
<dbReference type="InterPro" id="IPR010208">
    <property type="entry name" value="Ion_transpt_RnfC/RsxC"/>
</dbReference>
<evidence type="ECO:0000256" key="5">
    <source>
        <dbReference type="ARBA" id="ARBA00022982"/>
    </source>
</evidence>
<comment type="function">
    <text evidence="8">Part of a membrane-bound complex that couples electron transfer with translocation of ions across the membrane.</text>
</comment>
<dbReference type="GO" id="GO:0051539">
    <property type="term" value="F:4 iron, 4 sulfur cluster binding"/>
    <property type="evidence" value="ECO:0007669"/>
    <property type="project" value="UniProtKB-KW"/>
</dbReference>
<evidence type="ECO:0000256" key="3">
    <source>
        <dbReference type="ARBA" id="ARBA00022723"/>
    </source>
</evidence>
<dbReference type="GO" id="GO:0022900">
    <property type="term" value="P:electron transport chain"/>
    <property type="evidence" value="ECO:0007669"/>
    <property type="project" value="UniProtKB-UniRule"/>
</dbReference>
<dbReference type="InterPro" id="IPR026902">
    <property type="entry name" value="RnfC_N"/>
</dbReference>
<dbReference type="SUPFAM" id="SSF142019">
    <property type="entry name" value="Nqo1 FMN-binding domain-like"/>
    <property type="match status" value="1"/>
</dbReference>
<protein>
    <recommendedName>
        <fullName evidence="8">Ion-translocating oxidoreductase complex subunit C</fullName>
        <ecNumber evidence="8">7.-.-.-</ecNumber>
    </recommendedName>
    <alternativeName>
        <fullName evidence="8">Rnf electron transport complex subunit C</fullName>
    </alternativeName>
</protein>
<comment type="subunit">
    <text evidence="8">The complex is composed of six subunits: RnfA, RnfB, RnfC, RnfD, RnfE and RnfG.</text>
</comment>
<evidence type="ECO:0000256" key="4">
    <source>
        <dbReference type="ARBA" id="ARBA00022737"/>
    </source>
</evidence>
<feature type="binding site" evidence="8">
    <location>
        <position position="352"/>
    </location>
    <ligand>
        <name>[4Fe-4S] cluster</name>
        <dbReference type="ChEBI" id="CHEBI:49883"/>
        <label>1</label>
    </ligand>
</feature>
<keyword evidence="6 8" id="KW-0408">Iron</keyword>
<feature type="binding site" evidence="8">
    <location>
        <position position="355"/>
    </location>
    <ligand>
        <name>[4Fe-4S] cluster</name>
        <dbReference type="ChEBI" id="CHEBI:49883"/>
        <label>1</label>
    </ligand>
</feature>
<keyword evidence="8" id="KW-0472">Membrane</keyword>
<dbReference type="PROSITE" id="PS00198">
    <property type="entry name" value="4FE4S_FER_1"/>
    <property type="match status" value="1"/>
</dbReference>
<feature type="domain" description="4Fe-4S ferredoxin-type" evidence="9">
    <location>
        <begin position="340"/>
        <end position="369"/>
    </location>
</feature>
<feature type="binding site" evidence="8">
    <location>
        <position position="388"/>
    </location>
    <ligand>
        <name>[4Fe-4S] cluster</name>
        <dbReference type="ChEBI" id="CHEBI:49883"/>
        <label>2</label>
    </ligand>
</feature>
<keyword evidence="3 8" id="KW-0479">Metal-binding</keyword>
<dbReference type="EC" id="7.-.-.-" evidence="8"/>
<dbReference type="GO" id="GO:0005886">
    <property type="term" value="C:plasma membrane"/>
    <property type="evidence" value="ECO:0007669"/>
    <property type="project" value="UniProtKB-SubCell"/>
</dbReference>